<dbReference type="Proteomes" id="UP000270291">
    <property type="component" value="Unassembled WGS sequence"/>
</dbReference>
<organism evidence="1 2">
    <name type="scientific">Hymenobacter perfusus</name>
    <dbReference type="NCBI Taxonomy" id="1236770"/>
    <lineage>
        <taxon>Bacteria</taxon>
        <taxon>Pseudomonadati</taxon>
        <taxon>Bacteroidota</taxon>
        <taxon>Cytophagia</taxon>
        <taxon>Cytophagales</taxon>
        <taxon>Hymenobacteraceae</taxon>
        <taxon>Hymenobacter</taxon>
    </lineage>
</organism>
<dbReference type="OrthoDB" id="793003at2"/>
<gene>
    <name evidence="1" type="ORF">EI293_10430</name>
</gene>
<dbReference type="Pfam" id="PF13563">
    <property type="entry name" value="2_5_RNA_ligase2"/>
    <property type="match status" value="1"/>
</dbReference>
<keyword evidence="2" id="KW-1185">Reference proteome</keyword>
<keyword evidence="1" id="KW-0436">Ligase</keyword>
<dbReference type="SUPFAM" id="SSF55144">
    <property type="entry name" value="LigT-like"/>
    <property type="match status" value="1"/>
</dbReference>
<dbReference type="Gene3D" id="3.90.1140.10">
    <property type="entry name" value="Cyclic phosphodiesterase"/>
    <property type="match status" value="1"/>
</dbReference>
<dbReference type="EMBL" id="RWIU01000003">
    <property type="protein sequence ID" value="RSK43315.1"/>
    <property type="molecule type" value="Genomic_DNA"/>
</dbReference>
<dbReference type="AlphaFoldDB" id="A0A3R9PQ00"/>
<protein>
    <submittedName>
        <fullName evidence="1">2'-5' RNA ligase family protein</fullName>
    </submittedName>
</protein>
<sequence length="174" mass="19688">MTDSPAPLILTLTLDAASHRYFNQLRQQHFPPERNYLKAHVTLFHHLPGLEQAAIEQHLQAVTATVPPLPLHVSGLRFLGQGVAYSLENLRVQQLHRELQKAWDAWLTPQDRQPLRPHVTVQNKVLPTVARGLHQELTAGFTPFEAVGTGFTLWAYQGGPWQELARFPFRAAQV</sequence>
<evidence type="ECO:0000313" key="2">
    <source>
        <dbReference type="Proteomes" id="UP000270291"/>
    </source>
</evidence>
<reference evidence="1 2" key="1">
    <citation type="submission" date="2018-12" db="EMBL/GenBank/DDBJ databases">
        <authorList>
            <person name="Feng G."/>
            <person name="Zhu H."/>
        </authorList>
    </citation>
    <scope>NUCLEOTIDE SEQUENCE [LARGE SCALE GENOMIC DNA]</scope>
    <source>
        <strain evidence="1 2">LMG 26000</strain>
    </source>
</reference>
<dbReference type="RefSeq" id="WP_125437335.1">
    <property type="nucleotide sequence ID" value="NZ_RWIU01000003.1"/>
</dbReference>
<dbReference type="GO" id="GO:0016874">
    <property type="term" value="F:ligase activity"/>
    <property type="evidence" value="ECO:0007669"/>
    <property type="project" value="UniProtKB-KW"/>
</dbReference>
<proteinExistence type="predicted"/>
<evidence type="ECO:0000313" key="1">
    <source>
        <dbReference type="EMBL" id="RSK43315.1"/>
    </source>
</evidence>
<dbReference type="InterPro" id="IPR009097">
    <property type="entry name" value="Cyclic_Pdiesterase"/>
</dbReference>
<name>A0A3R9PQ00_9BACT</name>
<comment type="caution">
    <text evidence="1">The sequence shown here is derived from an EMBL/GenBank/DDBJ whole genome shotgun (WGS) entry which is preliminary data.</text>
</comment>
<accession>A0A3R9PQ00</accession>